<protein>
    <submittedName>
        <fullName evidence="1">Uncharacterized protein</fullName>
    </submittedName>
</protein>
<evidence type="ECO:0000313" key="1">
    <source>
        <dbReference type="EMBL" id="HGG02054.1"/>
    </source>
</evidence>
<accession>A0A7C3VI56</accession>
<dbReference type="AlphaFoldDB" id="A0A7C3VI56"/>
<comment type="caution">
    <text evidence="1">The sequence shown here is derived from an EMBL/GenBank/DDBJ whole genome shotgun (WGS) entry which is preliminary data.</text>
</comment>
<name>A0A7C3VI56_9CYAN</name>
<proteinExistence type="predicted"/>
<organism evidence="1">
    <name type="scientific">Planktothricoides sp. SpSt-374</name>
    <dbReference type="NCBI Taxonomy" id="2282167"/>
    <lineage>
        <taxon>Bacteria</taxon>
        <taxon>Bacillati</taxon>
        <taxon>Cyanobacteriota</taxon>
        <taxon>Cyanophyceae</taxon>
        <taxon>Oscillatoriophycideae</taxon>
        <taxon>Oscillatoriales</taxon>
        <taxon>Oscillatoriaceae</taxon>
        <taxon>Planktothricoides</taxon>
    </lineage>
</organism>
<sequence>MSDEVEEFVSRFPRKPTPSNSVEDLFEIQHTGEWNYQIEGGGTKIFIDGYRDRTILEAKYVSTPDRSPYIPNSQIPNFIRQKIVKQIRDEFRRIANVIKDPTSPFESLEVITNHSEAKVFFAELLQELNIVGNVVIRE</sequence>
<reference evidence="1" key="1">
    <citation type="journal article" date="2020" name="mSystems">
        <title>Genome- and Community-Level Interaction Insights into Carbon Utilization and Element Cycling Functions of Hydrothermarchaeota in Hydrothermal Sediment.</title>
        <authorList>
            <person name="Zhou Z."/>
            <person name="Liu Y."/>
            <person name="Xu W."/>
            <person name="Pan J."/>
            <person name="Luo Z.H."/>
            <person name="Li M."/>
        </authorList>
    </citation>
    <scope>NUCLEOTIDE SEQUENCE [LARGE SCALE GENOMIC DNA]</scope>
    <source>
        <strain evidence="1">SpSt-374</strain>
    </source>
</reference>
<gene>
    <name evidence="1" type="ORF">ENR15_15775</name>
</gene>
<dbReference type="EMBL" id="DSPX01000161">
    <property type="protein sequence ID" value="HGG02054.1"/>
    <property type="molecule type" value="Genomic_DNA"/>
</dbReference>